<comment type="caution">
    <text evidence="7">The sequence shown here is derived from an EMBL/GenBank/DDBJ whole genome shotgun (WGS) entry which is preliminary data.</text>
</comment>
<reference evidence="7" key="2">
    <citation type="submission" date="2021-12" db="EMBL/GenBank/DDBJ databases">
        <title>Resequencing data analysis of finger millet.</title>
        <authorList>
            <person name="Hatakeyama M."/>
            <person name="Aluri S."/>
            <person name="Balachadran M.T."/>
            <person name="Sivarajan S.R."/>
            <person name="Poveda L."/>
            <person name="Shimizu-Inatsugi R."/>
            <person name="Schlapbach R."/>
            <person name="Sreeman S.M."/>
            <person name="Shimizu K.K."/>
        </authorList>
    </citation>
    <scope>NUCLEOTIDE SEQUENCE</scope>
</reference>
<keyword evidence="8" id="KW-1185">Reference proteome</keyword>
<comment type="similarity">
    <text evidence="1">Belongs to the iron/ascorbate-dependent oxidoreductase family.</text>
</comment>
<dbReference type="PANTHER" id="PTHR10209">
    <property type="entry name" value="OXIDOREDUCTASE, 2OG-FE II OXYGENASE FAMILY PROTEIN"/>
    <property type="match status" value="1"/>
</dbReference>
<sequence length="232" mass="25432">MTSTNTSCAPYDHLAELKAFDDIKADVKGLVDTGVTIAPCIFHHPPDLHHVDMSSSSSHHVSYTIPVIDMLAAGVVRYELVARVKEAVETAGFYQVVNHGVPETVMWKMLTAVQGFTEEPAKVKRPYYTRDAGRRVRDIVLEYTRPVHSLCSALLELLSEAMGLHRGRLEHDSGCMDWLNVAAHYYPPCPEPHLTVGTAKHSDAMFLTVLFQAGPSPSVEGPGAKPKTGSQI</sequence>
<proteinExistence type="inferred from homology"/>
<keyword evidence="4" id="KW-0408">Iron</keyword>
<organism evidence="7 8">
    <name type="scientific">Eleusine coracana subsp. coracana</name>
    <dbReference type="NCBI Taxonomy" id="191504"/>
    <lineage>
        <taxon>Eukaryota</taxon>
        <taxon>Viridiplantae</taxon>
        <taxon>Streptophyta</taxon>
        <taxon>Embryophyta</taxon>
        <taxon>Tracheophyta</taxon>
        <taxon>Spermatophyta</taxon>
        <taxon>Magnoliopsida</taxon>
        <taxon>Liliopsida</taxon>
        <taxon>Poales</taxon>
        <taxon>Poaceae</taxon>
        <taxon>PACMAD clade</taxon>
        <taxon>Chloridoideae</taxon>
        <taxon>Cynodonteae</taxon>
        <taxon>Eleusininae</taxon>
        <taxon>Eleusine</taxon>
    </lineage>
</organism>
<evidence type="ECO:0000313" key="7">
    <source>
        <dbReference type="EMBL" id="GJN16510.1"/>
    </source>
</evidence>
<dbReference type="GO" id="GO:0016491">
    <property type="term" value="F:oxidoreductase activity"/>
    <property type="evidence" value="ECO:0007669"/>
    <property type="project" value="UniProtKB-KW"/>
</dbReference>
<accession>A0AAV5E318</accession>
<protein>
    <submittedName>
        <fullName evidence="7">Uncharacterized protein</fullName>
    </submittedName>
</protein>
<evidence type="ECO:0000256" key="4">
    <source>
        <dbReference type="ARBA" id="ARBA00023004"/>
    </source>
</evidence>
<dbReference type="InterPro" id="IPR027443">
    <property type="entry name" value="IPNS-like_sf"/>
</dbReference>
<dbReference type="SUPFAM" id="SSF51197">
    <property type="entry name" value="Clavaminate synthase-like"/>
    <property type="match status" value="1"/>
</dbReference>
<dbReference type="InterPro" id="IPR026992">
    <property type="entry name" value="DIOX_N"/>
</dbReference>
<name>A0AAV5E318_ELECO</name>
<evidence type="ECO:0000256" key="1">
    <source>
        <dbReference type="ARBA" id="ARBA00008056"/>
    </source>
</evidence>
<dbReference type="Gene3D" id="2.60.120.330">
    <property type="entry name" value="B-lactam Antibiotic, Isopenicillin N Synthase, Chain"/>
    <property type="match status" value="2"/>
</dbReference>
<feature type="domain" description="Isopenicillin N synthase-like Fe(2+) 2OG dioxygenase" evidence="5">
    <location>
        <begin position="181"/>
        <end position="213"/>
    </location>
</feature>
<evidence type="ECO:0000259" key="5">
    <source>
        <dbReference type="Pfam" id="PF03171"/>
    </source>
</evidence>
<dbReference type="PANTHER" id="PTHR10209:SF887">
    <property type="entry name" value="OS03G0860600 PROTEIN"/>
    <property type="match status" value="1"/>
</dbReference>
<dbReference type="Pfam" id="PF14226">
    <property type="entry name" value="DIOX_N"/>
    <property type="match status" value="1"/>
</dbReference>
<dbReference type="GO" id="GO:0046872">
    <property type="term" value="F:metal ion binding"/>
    <property type="evidence" value="ECO:0007669"/>
    <property type="project" value="UniProtKB-KW"/>
</dbReference>
<evidence type="ECO:0000256" key="3">
    <source>
        <dbReference type="ARBA" id="ARBA00023002"/>
    </source>
</evidence>
<evidence type="ECO:0000259" key="6">
    <source>
        <dbReference type="Pfam" id="PF14226"/>
    </source>
</evidence>
<dbReference type="AlphaFoldDB" id="A0AAV5E318"/>
<dbReference type="InterPro" id="IPR044861">
    <property type="entry name" value="IPNS-like_FE2OG_OXY"/>
</dbReference>
<feature type="domain" description="Non-haem dioxygenase N-terminal" evidence="6">
    <location>
        <begin position="65"/>
        <end position="135"/>
    </location>
</feature>
<keyword evidence="3" id="KW-0560">Oxidoreductase</keyword>
<reference evidence="7" key="1">
    <citation type="journal article" date="2018" name="DNA Res.">
        <title>Multiple hybrid de novo genome assembly of finger millet, an orphan allotetraploid crop.</title>
        <authorList>
            <person name="Hatakeyama M."/>
            <person name="Aluri S."/>
            <person name="Balachadran M.T."/>
            <person name="Sivarajan S.R."/>
            <person name="Patrignani A."/>
            <person name="Gruter S."/>
            <person name="Poveda L."/>
            <person name="Shimizu-Inatsugi R."/>
            <person name="Baeten J."/>
            <person name="Francoijs K.J."/>
            <person name="Nataraja K.N."/>
            <person name="Reddy Y.A.N."/>
            <person name="Phadnis S."/>
            <person name="Ravikumar R.L."/>
            <person name="Schlapbach R."/>
            <person name="Sreeman S.M."/>
            <person name="Shimizu K.K."/>
        </authorList>
    </citation>
    <scope>NUCLEOTIDE SEQUENCE</scope>
</reference>
<dbReference type="EMBL" id="BQKI01000072">
    <property type="protein sequence ID" value="GJN16510.1"/>
    <property type="molecule type" value="Genomic_DNA"/>
</dbReference>
<keyword evidence="2" id="KW-0479">Metal-binding</keyword>
<dbReference type="Proteomes" id="UP001054889">
    <property type="component" value="Unassembled WGS sequence"/>
</dbReference>
<evidence type="ECO:0000256" key="2">
    <source>
        <dbReference type="ARBA" id="ARBA00022723"/>
    </source>
</evidence>
<dbReference type="Pfam" id="PF03171">
    <property type="entry name" value="2OG-FeII_Oxy"/>
    <property type="match status" value="1"/>
</dbReference>
<evidence type="ECO:0000313" key="8">
    <source>
        <dbReference type="Proteomes" id="UP001054889"/>
    </source>
</evidence>
<gene>
    <name evidence="7" type="primary">gb03509</name>
    <name evidence="7" type="ORF">PR202_gb03509</name>
</gene>